<keyword evidence="1" id="KW-0472">Membrane</keyword>
<gene>
    <name evidence="2" type="primary">LOC112295923</name>
</gene>
<reference evidence="2" key="3">
    <citation type="submission" date="2020-12" db="UniProtKB">
        <authorList>
            <consortium name="EnsemblPlants"/>
        </authorList>
    </citation>
    <scope>IDENTIFICATION</scope>
</reference>
<sequence>MASRCSKATNTLTHSLTAGALLLLLLPLPPFLFRLLSLVRPWLTIHCKCRFMMMLSGSFVLVMEIDTSVTNFHLLKTER</sequence>
<evidence type="ECO:0000313" key="2">
    <source>
        <dbReference type="EnsemblPlants" id="PAC:32937873.CDS.1"/>
    </source>
</evidence>
<dbReference type="Proteomes" id="UP000006727">
    <property type="component" value="Chromosome 19"/>
</dbReference>
<reference evidence="2 3" key="1">
    <citation type="journal article" date="2008" name="Science">
        <title>The Physcomitrella genome reveals evolutionary insights into the conquest of land by plants.</title>
        <authorList>
            <person name="Rensing S."/>
            <person name="Lang D."/>
            <person name="Zimmer A."/>
            <person name="Terry A."/>
            <person name="Salamov A."/>
            <person name="Shapiro H."/>
            <person name="Nishiyama T."/>
            <person name="Perroud P.-F."/>
            <person name="Lindquist E."/>
            <person name="Kamisugi Y."/>
            <person name="Tanahashi T."/>
            <person name="Sakakibara K."/>
            <person name="Fujita T."/>
            <person name="Oishi K."/>
            <person name="Shin-I T."/>
            <person name="Kuroki Y."/>
            <person name="Toyoda A."/>
            <person name="Suzuki Y."/>
            <person name="Hashimoto A."/>
            <person name="Yamaguchi K."/>
            <person name="Sugano A."/>
            <person name="Kohara Y."/>
            <person name="Fujiyama A."/>
            <person name="Anterola A."/>
            <person name="Aoki S."/>
            <person name="Ashton N."/>
            <person name="Barbazuk W.B."/>
            <person name="Barker E."/>
            <person name="Bennetzen J."/>
            <person name="Bezanilla M."/>
            <person name="Blankenship R."/>
            <person name="Cho S.H."/>
            <person name="Dutcher S."/>
            <person name="Estelle M."/>
            <person name="Fawcett J.A."/>
            <person name="Gundlach H."/>
            <person name="Hanada K."/>
            <person name="Heyl A."/>
            <person name="Hicks K.A."/>
            <person name="Hugh J."/>
            <person name="Lohr M."/>
            <person name="Mayer K."/>
            <person name="Melkozernov A."/>
            <person name="Murata T."/>
            <person name="Nelson D."/>
            <person name="Pils B."/>
            <person name="Prigge M."/>
            <person name="Reiss B."/>
            <person name="Renner T."/>
            <person name="Rombauts S."/>
            <person name="Rushton P."/>
            <person name="Sanderfoot A."/>
            <person name="Schween G."/>
            <person name="Shiu S.-H."/>
            <person name="Stueber K."/>
            <person name="Theodoulou F.L."/>
            <person name="Tu H."/>
            <person name="Van de Peer Y."/>
            <person name="Verrier P.J."/>
            <person name="Waters E."/>
            <person name="Wood A."/>
            <person name="Yang L."/>
            <person name="Cove D."/>
            <person name="Cuming A."/>
            <person name="Hasebe M."/>
            <person name="Lucas S."/>
            <person name="Mishler D.B."/>
            <person name="Reski R."/>
            <person name="Grigoriev I."/>
            <person name="Quatrano R.S."/>
            <person name="Boore J.L."/>
        </authorList>
    </citation>
    <scope>NUCLEOTIDE SEQUENCE [LARGE SCALE GENOMIC DNA]</scope>
    <source>
        <strain evidence="2 3">cv. Gransden 2004</strain>
    </source>
</reference>
<reference evidence="2 3" key="2">
    <citation type="journal article" date="2018" name="Plant J.">
        <title>The Physcomitrella patens chromosome-scale assembly reveals moss genome structure and evolution.</title>
        <authorList>
            <person name="Lang D."/>
            <person name="Ullrich K.K."/>
            <person name="Murat F."/>
            <person name="Fuchs J."/>
            <person name="Jenkins J."/>
            <person name="Haas F.B."/>
            <person name="Piednoel M."/>
            <person name="Gundlach H."/>
            <person name="Van Bel M."/>
            <person name="Meyberg R."/>
            <person name="Vives C."/>
            <person name="Morata J."/>
            <person name="Symeonidi A."/>
            <person name="Hiss M."/>
            <person name="Muchero W."/>
            <person name="Kamisugi Y."/>
            <person name="Saleh O."/>
            <person name="Blanc G."/>
            <person name="Decker E.L."/>
            <person name="van Gessel N."/>
            <person name="Grimwood J."/>
            <person name="Hayes R.D."/>
            <person name="Graham S.W."/>
            <person name="Gunter L.E."/>
            <person name="McDaniel S.F."/>
            <person name="Hoernstein S.N.W."/>
            <person name="Larsson A."/>
            <person name="Li F.W."/>
            <person name="Perroud P.F."/>
            <person name="Phillips J."/>
            <person name="Ranjan P."/>
            <person name="Rokshar D.S."/>
            <person name="Rothfels C.J."/>
            <person name="Schneider L."/>
            <person name="Shu S."/>
            <person name="Stevenson D.W."/>
            <person name="Thummler F."/>
            <person name="Tillich M."/>
            <person name="Villarreal Aguilar J.C."/>
            <person name="Widiez T."/>
            <person name="Wong G.K."/>
            <person name="Wymore A."/>
            <person name="Zhang Y."/>
            <person name="Zimmer A.D."/>
            <person name="Quatrano R.S."/>
            <person name="Mayer K.F.X."/>
            <person name="Goodstein D."/>
            <person name="Casacuberta J.M."/>
            <person name="Vandepoele K."/>
            <person name="Reski R."/>
            <person name="Cuming A.C."/>
            <person name="Tuskan G.A."/>
            <person name="Maumus F."/>
            <person name="Salse J."/>
            <person name="Schmutz J."/>
            <person name="Rensing S.A."/>
        </authorList>
    </citation>
    <scope>NUCLEOTIDE SEQUENCE [LARGE SCALE GENOMIC DNA]</scope>
    <source>
        <strain evidence="2 3">cv. Gransden 2004</strain>
    </source>
</reference>
<feature type="transmembrane region" description="Helical" evidence="1">
    <location>
        <begin position="12"/>
        <end position="33"/>
    </location>
</feature>
<dbReference type="Gramene" id="Pp3c19_8590V3.2">
    <property type="protein sequence ID" value="PAC:32937873.CDS.1"/>
    <property type="gene ID" value="Pp3c19_8590"/>
</dbReference>
<accession>A0A7I3ZGI1</accession>
<organism evidence="2 3">
    <name type="scientific">Physcomitrium patens</name>
    <name type="common">Spreading-leaved earth moss</name>
    <name type="synonym">Physcomitrella patens</name>
    <dbReference type="NCBI Taxonomy" id="3218"/>
    <lineage>
        <taxon>Eukaryota</taxon>
        <taxon>Viridiplantae</taxon>
        <taxon>Streptophyta</taxon>
        <taxon>Embryophyta</taxon>
        <taxon>Bryophyta</taxon>
        <taxon>Bryophytina</taxon>
        <taxon>Bryopsida</taxon>
        <taxon>Funariidae</taxon>
        <taxon>Funariales</taxon>
        <taxon>Funariaceae</taxon>
        <taxon>Physcomitrium</taxon>
    </lineage>
</organism>
<dbReference type="EnsemblPlants" id="Pp3c19_8590V3.2">
    <property type="protein sequence ID" value="PAC:32937873.CDS.1"/>
    <property type="gene ID" value="Pp3c19_8590"/>
</dbReference>
<evidence type="ECO:0000256" key="1">
    <source>
        <dbReference type="SAM" id="Phobius"/>
    </source>
</evidence>
<feature type="transmembrane region" description="Helical" evidence="1">
    <location>
        <begin position="53"/>
        <end position="75"/>
    </location>
</feature>
<protein>
    <submittedName>
        <fullName evidence="2">Uncharacterized protein</fullName>
    </submittedName>
</protein>
<keyword evidence="1" id="KW-0812">Transmembrane</keyword>
<keyword evidence="3" id="KW-1185">Reference proteome</keyword>
<dbReference type="AlphaFoldDB" id="A0A7I3ZGI1"/>
<proteinExistence type="predicted"/>
<name>A0A7I3ZGI1_PHYPA</name>
<evidence type="ECO:0000313" key="3">
    <source>
        <dbReference type="Proteomes" id="UP000006727"/>
    </source>
</evidence>
<dbReference type="EMBL" id="ABEU02000019">
    <property type="status" value="NOT_ANNOTATED_CDS"/>
    <property type="molecule type" value="Genomic_DNA"/>
</dbReference>
<keyword evidence="1" id="KW-1133">Transmembrane helix</keyword>